<dbReference type="SMART" id="SM00562">
    <property type="entry name" value="NDK"/>
    <property type="match status" value="1"/>
</dbReference>
<dbReference type="PANTHER" id="PTHR11349">
    <property type="entry name" value="NUCLEOSIDE DIPHOSPHATE KINASE"/>
    <property type="match status" value="1"/>
</dbReference>
<evidence type="ECO:0000256" key="2">
    <source>
        <dbReference type="ARBA" id="ARBA00008142"/>
    </source>
</evidence>
<feature type="binding site" evidence="6">
    <location>
        <position position="173"/>
    </location>
    <ligand>
        <name>ATP</name>
        <dbReference type="ChEBI" id="CHEBI:30616"/>
    </ligand>
</feature>
<dbReference type="Pfam" id="PF00334">
    <property type="entry name" value="NDK"/>
    <property type="match status" value="2"/>
</dbReference>
<reference evidence="8 9" key="1">
    <citation type="journal article" date="2015" name="Nature">
        <title>rRNA introns, odd ribosomes, and small enigmatic genomes across a large radiation of phyla.</title>
        <authorList>
            <person name="Brown C.T."/>
            <person name="Hug L.A."/>
            <person name="Thomas B.C."/>
            <person name="Sharon I."/>
            <person name="Castelle C.J."/>
            <person name="Singh A."/>
            <person name="Wilkins M.J."/>
            <person name="Williams K.H."/>
            <person name="Banfield J.F."/>
        </authorList>
    </citation>
    <scope>NUCLEOTIDE SEQUENCE [LARGE SCALE GENOMIC DNA]</scope>
</reference>
<dbReference type="InterPro" id="IPR034907">
    <property type="entry name" value="NDK-like_dom"/>
</dbReference>
<evidence type="ECO:0000259" key="7">
    <source>
        <dbReference type="SMART" id="SM00562"/>
    </source>
</evidence>
<comment type="cofactor">
    <cofactor evidence="1">
        <name>Mg(2+)</name>
        <dbReference type="ChEBI" id="CHEBI:18420"/>
    </cofactor>
</comment>
<evidence type="ECO:0000256" key="5">
    <source>
        <dbReference type="ARBA" id="ARBA00022777"/>
    </source>
</evidence>
<dbReference type="PATRIC" id="fig|1618488.3.peg.368"/>
<evidence type="ECO:0000256" key="6">
    <source>
        <dbReference type="PROSITE-ProRule" id="PRU00706"/>
    </source>
</evidence>
<gene>
    <name evidence="8" type="ORF">US68_C0006G0093</name>
</gene>
<evidence type="ECO:0000313" key="8">
    <source>
        <dbReference type="EMBL" id="KKQ50413.1"/>
    </source>
</evidence>
<keyword evidence="4" id="KW-0808">Transferase</keyword>
<feature type="domain" description="Nucleoside diphosphate kinase-like" evidence="7">
    <location>
        <begin position="23"/>
        <end position="199"/>
    </location>
</feature>
<feature type="active site" description="Pros-phosphohistidine intermediate" evidence="6">
    <location>
        <position position="176"/>
    </location>
</feature>
<feature type="binding site" evidence="6">
    <location>
        <position position="79"/>
    </location>
    <ligand>
        <name>ATP</name>
        <dbReference type="ChEBI" id="CHEBI:30616"/>
    </ligand>
</feature>
<dbReference type="Gene3D" id="3.30.70.141">
    <property type="entry name" value="Nucleoside diphosphate kinase-like domain"/>
    <property type="match status" value="1"/>
</dbReference>
<dbReference type="GO" id="GO:0004550">
    <property type="term" value="F:nucleoside diphosphate kinase activity"/>
    <property type="evidence" value="ECO:0007669"/>
    <property type="project" value="UniProtKB-EC"/>
</dbReference>
<comment type="caution">
    <text evidence="8">The sequence shown here is derived from an EMBL/GenBank/DDBJ whole genome shotgun (WGS) entry which is preliminary data.</text>
</comment>
<evidence type="ECO:0000256" key="3">
    <source>
        <dbReference type="ARBA" id="ARBA00012966"/>
    </source>
</evidence>
<protein>
    <recommendedName>
        <fullName evidence="3">nucleoside-diphosphate kinase</fullName>
        <ecNumber evidence="3">2.7.4.6</ecNumber>
    </recommendedName>
</protein>
<dbReference type="AlphaFoldDB" id="A0A0G0I4Z9"/>
<dbReference type="EC" id="2.7.4.6" evidence="3"/>
<evidence type="ECO:0000256" key="4">
    <source>
        <dbReference type="ARBA" id="ARBA00022679"/>
    </source>
</evidence>
<feature type="binding site" evidence="6">
    <location>
        <position position="153"/>
    </location>
    <ligand>
        <name>ATP</name>
        <dbReference type="ChEBI" id="CHEBI:30616"/>
    </ligand>
</feature>
<dbReference type="InterPro" id="IPR036850">
    <property type="entry name" value="NDK-like_dom_sf"/>
</dbReference>
<dbReference type="CDD" id="cd04413">
    <property type="entry name" value="NDPk_I"/>
    <property type="match status" value="1"/>
</dbReference>
<dbReference type="SUPFAM" id="SSF54919">
    <property type="entry name" value="Nucleoside diphosphate kinase, NDK"/>
    <property type="match status" value="1"/>
</dbReference>
<name>A0A0G0I4Z9_9BACT</name>
<proteinExistence type="inferred from homology"/>
<accession>A0A0G0I4Z9</accession>
<dbReference type="PROSITE" id="PS51374">
    <property type="entry name" value="NDPK_LIKE"/>
    <property type="match status" value="1"/>
</dbReference>
<feature type="binding site" evidence="6">
    <location>
        <position position="31"/>
    </location>
    <ligand>
        <name>ATP</name>
        <dbReference type="ChEBI" id="CHEBI:30616"/>
    </ligand>
</feature>
<sequence>MWLKKIRSGVKIYFNMNNYDDKQEKSLVLVKPDGVQRALIGEAIKRYEQCGLKLVAMKMVIPTRDQALKHYSVDPDWAFKTGTKSIESWKAKGLTPPTEDPIELAENVRKQLVDFLSSGPVVAMVWQGMNAIGVIRKITGGTEPLTSVPGTIRGDYTIDSYRASDTDKRAVRNIIHASGSVEEADKEMALWFKPEEILNYRLIAEEIIYDANLDGILE</sequence>
<evidence type="ECO:0000256" key="1">
    <source>
        <dbReference type="ARBA" id="ARBA00001946"/>
    </source>
</evidence>
<dbReference type="EMBL" id="LBTX01000006">
    <property type="protein sequence ID" value="KKQ50413.1"/>
    <property type="molecule type" value="Genomic_DNA"/>
</dbReference>
<keyword evidence="5 8" id="KW-0418">Kinase</keyword>
<comment type="similarity">
    <text evidence="2 6">Belongs to the NDK family.</text>
</comment>
<feature type="binding site" evidence="6">
    <location>
        <position position="142"/>
    </location>
    <ligand>
        <name>ATP</name>
        <dbReference type="ChEBI" id="CHEBI:30616"/>
    </ligand>
</feature>
<dbReference type="Proteomes" id="UP000034231">
    <property type="component" value="Unassembled WGS sequence"/>
</dbReference>
<feature type="binding site" evidence="6">
    <location>
        <position position="136"/>
    </location>
    <ligand>
        <name>ATP</name>
        <dbReference type="ChEBI" id="CHEBI:30616"/>
    </ligand>
</feature>
<organism evidence="8 9">
    <name type="scientific">Candidatus Shapirobacteria bacterium GW2011_GWE1_38_10</name>
    <dbReference type="NCBI Taxonomy" id="1618488"/>
    <lineage>
        <taxon>Bacteria</taxon>
        <taxon>Candidatus Shapironibacteriota</taxon>
    </lineage>
</organism>
<evidence type="ECO:0000313" key="9">
    <source>
        <dbReference type="Proteomes" id="UP000034231"/>
    </source>
</evidence>